<accession>A0A6N8IUM8</accession>
<evidence type="ECO:0000313" key="2">
    <source>
        <dbReference type="Proteomes" id="UP000469385"/>
    </source>
</evidence>
<name>A0A6N8IUM8_9BURK</name>
<gene>
    <name evidence="1" type="ORF">GON04_13735</name>
</gene>
<dbReference type="EMBL" id="WSEL01000006">
    <property type="protein sequence ID" value="MVQ30518.1"/>
    <property type="molecule type" value="Genomic_DNA"/>
</dbReference>
<sequence>MSYLPKAQEQMNGDLLLPETTKLFLHRVVHDLQASLAASGQSGGQDGVALTALQGALGPCLEPLPTVREVLDLPDPEVERRGRNLLRVSLPR</sequence>
<reference evidence="1 2" key="1">
    <citation type="submission" date="2019-12" db="EMBL/GenBank/DDBJ databases">
        <authorList>
            <person name="Huq M.A."/>
        </authorList>
    </citation>
    <scope>NUCLEOTIDE SEQUENCE [LARGE SCALE GENOMIC DNA]</scope>
    <source>
        <strain evidence="1 2">MAH-25</strain>
    </source>
</reference>
<protein>
    <submittedName>
        <fullName evidence="1">Uncharacterized protein</fullName>
    </submittedName>
</protein>
<proteinExistence type="predicted"/>
<dbReference type="RefSeq" id="WP_157398646.1">
    <property type="nucleotide sequence ID" value="NZ_WSEL01000006.1"/>
</dbReference>
<dbReference type="AlphaFoldDB" id="A0A6N8IUM8"/>
<comment type="caution">
    <text evidence="1">The sequence shown here is derived from an EMBL/GenBank/DDBJ whole genome shotgun (WGS) entry which is preliminary data.</text>
</comment>
<organism evidence="1 2">
    <name type="scientific">Ramlibacter pinisoli</name>
    <dbReference type="NCBI Taxonomy" id="2682844"/>
    <lineage>
        <taxon>Bacteria</taxon>
        <taxon>Pseudomonadati</taxon>
        <taxon>Pseudomonadota</taxon>
        <taxon>Betaproteobacteria</taxon>
        <taxon>Burkholderiales</taxon>
        <taxon>Comamonadaceae</taxon>
        <taxon>Ramlibacter</taxon>
    </lineage>
</organism>
<evidence type="ECO:0000313" key="1">
    <source>
        <dbReference type="EMBL" id="MVQ30518.1"/>
    </source>
</evidence>
<keyword evidence="2" id="KW-1185">Reference proteome</keyword>
<dbReference type="Proteomes" id="UP000469385">
    <property type="component" value="Unassembled WGS sequence"/>
</dbReference>